<protein>
    <submittedName>
        <fullName evidence="4">Glycosyltransferase family 4 protein</fullName>
    </submittedName>
</protein>
<reference evidence="4 5" key="1">
    <citation type="submission" date="2019-09" db="EMBL/GenBank/DDBJ databases">
        <title>FDA dAtabase for Regulatory Grade micrObial Sequences (FDA-ARGOS): Supporting development and validation of Infectious Disease Dx tests.</title>
        <authorList>
            <person name="Sciortino C."/>
            <person name="Tallon L."/>
            <person name="Sadzewicz L."/>
            <person name="Vavikolanu K."/>
            <person name="Mehta A."/>
            <person name="Aluvathingal J."/>
            <person name="Nadendla S."/>
            <person name="Nandy P."/>
            <person name="Geyer C."/>
            <person name="Yan Y."/>
            <person name="Sichtig H."/>
        </authorList>
    </citation>
    <scope>NUCLEOTIDE SEQUENCE [LARGE SCALE GENOMIC DNA]</scope>
    <source>
        <strain evidence="4 5">FDAARGOS_636</strain>
    </source>
</reference>
<dbReference type="PANTHER" id="PTHR12526">
    <property type="entry name" value="GLYCOSYLTRANSFERASE"/>
    <property type="match status" value="1"/>
</dbReference>
<dbReference type="Pfam" id="PF00534">
    <property type="entry name" value="Glycos_transf_1"/>
    <property type="match status" value="1"/>
</dbReference>
<organism evidence="4 5">
    <name type="scientific">Chryseobacterium gallinarum</name>
    <dbReference type="NCBI Taxonomy" id="1324352"/>
    <lineage>
        <taxon>Bacteria</taxon>
        <taxon>Pseudomonadati</taxon>
        <taxon>Bacteroidota</taxon>
        <taxon>Flavobacteriia</taxon>
        <taxon>Flavobacteriales</taxon>
        <taxon>Weeksellaceae</taxon>
        <taxon>Chryseobacterium group</taxon>
        <taxon>Chryseobacterium</taxon>
    </lineage>
</organism>
<gene>
    <name evidence="4" type="ORF">FOB44_18895</name>
</gene>
<feature type="domain" description="Glycosyl transferase family 1" evidence="3">
    <location>
        <begin position="205"/>
        <end position="361"/>
    </location>
</feature>
<dbReference type="Proteomes" id="UP000501570">
    <property type="component" value="Chromosome"/>
</dbReference>
<dbReference type="Gene3D" id="3.40.50.2000">
    <property type="entry name" value="Glycogen Phosphorylase B"/>
    <property type="match status" value="2"/>
</dbReference>
<evidence type="ECO:0000259" key="3">
    <source>
        <dbReference type="Pfam" id="PF00534"/>
    </source>
</evidence>
<keyword evidence="2" id="KW-0808">Transferase</keyword>
<accession>A0ABX6KVF6</accession>
<sequence length="387" mass="44098">MDLYFITDARFHKASNGKYYAGEMSFSNSLWYRYLNEFNKVYVIARVFDSLDEIPDEHLVDNVEILPIQSFDNAFQFLKRKAIVRKQIDNYLSNPNKAVIIRGAGALGFLASQICMKRDIPYAIEVIGDPYDAFAPGVIKHPLRALFRYLFVNHQKKAVYNASAVLYVTKYALQKRYPANKHVFSTFASDVFIEGNNTLNHKELHDKSLPYQLISIGALEQLYKSPDIAIKCIKQLTEKGINVELTWLGKGIHIDNMRQMAKSLNLEDKVHFVGSVSSKRVNEYLKNSDIFLLLSKTEGLPRAMVEAMSVGLPCIGTNVGGIPELVNADFLVSVNDINATCERIEYLINNPSKYAQISKNNIDNSKEYYFDNLEKKRKAFFDAVKKI</sequence>
<evidence type="ECO:0000313" key="4">
    <source>
        <dbReference type="EMBL" id="QIY92593.1"/>
    </source>
</evidence>
<keyword evidence="5" id="KW-1185">Reference proteome</keyword>
<dbReference type="SUPFAM" id="SSF53756">
    <property type="entry name" value="UDP-Glycosyltransferase/glycogen phosphorylase"/>
    <property type="match status" value="1"/>
</dbReference>
<proteinExistence type="predicted"/>
<dbReference type="PANTHER" id="PTHR12526:SF629">
    <property type="entry name" value="TEICHURONIC ACID BIOSYNTHESIS GLYCOSYLTRANSFERASE TUAH-RELATED"/>
    <property type="match status" value="1"/>
</dbReference>
<evidence type="ECO:0000313" key="5">
    <source>
        <dbReference type="Proteomes" id="UP000501570"/>
    </source>
</evidence>
<dbReference type="InterPro" id="IPR001296">
    <property type="entry name" value="Glyco_trans_1"/>
</dbReference>
<evidence type="ECO:0000256" key="1">
    <source>
        <dbReference type="ARBA" id="ARBA00022676"/>
    </source>
</evidence>
<dbReference type="RefSeq" id="WP_168239473.1">
    <property type="nucleotide sequence ID" value="NZ_CP050995.1"/>
</dbReference>
<name>A0ABX6KVF6_CHRGL</name>
<evidence type="ECO:0000256" key="2">
    <source>
        <dbReference type="ARBA" id="ARBA00022679"/>
    </source>
</evidence>
<dbReference type="EMBL" id="CP050995">
    <property type="protein sequence ID" value="QIY92593.1"/>
    <property type="molecule type" value="Genomic_DNA"/>
</dbReference>
<keyword evidence="1" id="KW-0328">Glycosyltransferase</keyword>